<evidence type="ECO:0000313" key="1">
    <source>
        <dbReference type="EMBL" id="CSC67479.1"/>
    </source>
</evidence>
<accession>A0A655WMK1</accession>
<dbReference type="AlphaFoldDB" id="A0A655WMK1"/>
<gene>
    <name evidence="1" type="ORF">ERS013200_01984</name>
</gene>
<proteinExistence type="predicted"/>
<evidence type="ECO:0000313" key="2">
    <source>
        <dbReference type="Proteomes" id="UP000041770"/>
    </source>
</evidence>
<name>A0A655WMK1_VIBCL</name>
<organism evidence="1 2">
    <name type="scientific">Vibrio cholerae</name>
    <dbReference type="NCBI Taxonomy" id="666"/>
    <lineage>
        <taxon>Bacteria</taxon>
        <taxon>Pseudomonadati</taxon>
        <taxon>Pseudomonadota</taxon>
        <taxon>Gammaproteobacteria</taxon>
        <taxon>Vibrionales</taxon>
        <taxon>Vibrionaceae</taxon>
        <taxon>Vibrio</taxon>
    </lineage>
</organism>
<protein>
    <submittedName>
        <fullName evidence="1">Uncharacterized protein</fullName>
    </submittedName>
</protein>
<dbReference type="EMBL" id="CWQY01000011">
    <property type="protein sequence ID" value="CSC67479.1"/>
    <property type="molecule type" value="Genomic_DNA"/>
</dbReference>
<reference evidence="1 2" key="1">
    <citation type="submission" date="2015-07" db="EMBL/GenBank/DDBJ databases">
        <authorList>
            <consortium name="Pathogen Informatics"/>
        </authorList>
    </citation>
    <scope>NUCLEOTIDE SEQUENCE [LARGE SCALE GENOMIC DNA]</scope>
    <source>
        <strain evidence="1 2">A316</strain>
    </source>
</reference>
<sequence>MVKIIITGGKHENLTEKLCTDLSTNCQAIFAR</sequence>
<dbReference type="Proteomes" id="UP000041770">
    <property type="component" value="Unassembled WGS sequence"/>
</dbReference>